<feature type="region of interest" description="Disordered" evidence="1">
    <location>
        <begin position="497"/>
        <end position="537"/>
    </location>
</feature>
<accession>A0A806KJG7</accession>
<dbReference type="AlphaFoldDB" id="A0A806KJG7"/>
<evidence type="ECO:0000313" key="2">
    <source>
        <dbReference type="EMBL" id="AGS53090.1"/>
    </source>
</evidence>
<organism evidence="2">
    <name type="scientific">uncultured bacterium contig00036</name>
    <dbReference type="NCBI Taxonomy" id="1181524"/>
    <lineage>
        <taxon>Bacteria</taxon>
        <taxon>environmental samples</taxon>
    </lineage>
</organism>
<protein>
    <submittedName>
        <fullName evidence="2">Multidomain protein</fullName>
    </submittedName>
</protein>
<dbReference type="EMBL" id="JQ844221">
    <property type="protein sequence ID" value="AGS53090.1"/>
    <property type="molecule type" value="Genomic_DNA"/>
</dbReference>
<name>A0A806KJG7_9BACT</name>
<reference evidence="2" key="1">
    <citation type="submission" date="2012-03" db="EMBL/GenBank/DDBJ databases">
        <title>Functional metagenomics reveals considerable lignocellulase gene clusters in the gut microbiome of a wood-feeding higher termite.</title>
        <authorList>
            <person name="Liu N."/>
        </authorList>
    </citation>
    <scope>NUCLEOTIDE SEQUENCE</scope>
</reference>
<feature type="compositionally biased region" description="Low complexity" evidence="1">
    <location>
        <begin position="497"/>
        <end position="528"/>
    </location>
</feature>
<sequence>MNYGEISGNTARSDASYYSSSYGGGVYVNNGTFTMHGGEISGNTASSSYSYRYYSSSGGGVHVENGTFTMHGGEISGNTARSDATDSDRHSSPVGGVCASMITLGGTAVISGNTIPGSMPGNVYLPDGGYITLSSAVPPEEGMSVGVSTAASDGIFVNSGASAGDARYFFSDIGGYGVAFSSGQLVLIVLTDISTATVTQSGAPLVYTGLEQTPAFTVAYDGAALVEDTDYQVTVTPQINARIMYNARITGIGKYTGTKTVYWMIFKSNQPAPSAPALSSKTHNSVTLEAEAGHEYSLDGTNWQNIPVFGDLDSNTLYYFYQRIAETANTEASEASEPLQVTTDALQSNTLTGTAAIGNMSPRIGDLLYGSLTGGNNTGALYYEWKAADVYAGSGETYTVKTADYGKEITLVITSDVQAGEVTSQATAAVLKKAAPAAPPAPALQAVTYNSVTLEAEAGHEYSIDGINWRNSRVFGGLAPNTLYYFYQRIAETTDTEASATSPALGVTTDAAPGTDPGTGGTETLPGGSEVKYPAGTVLDDQNGTVTIIPPHGETAIVTTTDGTTIEFSGGISVEPDGTIELPWGAIVTTTSGTEIQLPEESVIDPDGTITLPDDETAIVTTSDYGVEVEISGGMKVEPGGVITLSPAASGEAATITTGNGTKIILSGGGKIECGSAFPGSAQPPAGSQRLFILAGPDLPDDVEIAYDNGAGGIIPGGSAIRINPDDSISILTGSMWTGAAPDDASSSISVYELGGNKNALTVSVTEIFPGGSTIETIVPINDNEAGYYNVGQYIVYADVEDGDRIRRCFIATR</sequence>
<evidence type="ECO:0000256" key="1">
    <source>
        <dbReference type="SAM" id="MobiDB-lite"/>
    </source>
</evidence>
<proteinExistence type="predicted"/>
<feature type="region of interest" description="Disordered" evidence="1">
    <location>
        <begin position="72"/>
        <end position="92"/>
    </location>
</feature>